<dbReference type="SUPFAM" id="SSF56059">
    <property type="entry name" value="Glutathione synthetase ATP-binding domain-like"/>
    <property type="match status" value="1"/>
</dbReference>
<sequence>MSGGGAGAATVGTAAGPGTLRRVCLMYPDRGTGRQRSSERELVWRDYEEVGAELGLEVLLATPENVSVDGLSPQSPLVYLDGKSVTPADTLFVTELHALPYMLPDVVNQVALYTLLEQVGFHLPLPPRLSYLANDTMAALLHLADSPVPPVPTVRITTGREVGHRLHERAWADLPFPAIVKPASWGAGWGITRVGNLEDLRAVAGLAAGSETALVCQPYLGDDTSDYRVYVVEGRAHTVLRRSPRCSGYVANGGRGGRKEYVPIPEELAAAVPYFAAKFPVPYFCVDFLFDGSQFWLSQLEPDGAIACPDRDSPEAVRTHRTLLADRFRAYQRAHARRQQERA</sequence>
<proteinExistence type="predicted"/>
<keyword evidence="2" id="KW-1185">Reference proteome</keyword>
<evidence type="ECO:0000313" key="2">
    <source>
        <dbReference type="Proteomes" id="UP001500037"/>
    </source>
</evidence>
<name>A0ABN1WWM3_9ACTN</name>
<dbReference type="RefSeq" id="WP_344445625.1">
    <property type="nucleotide sequence ID" value="NZ_BAAALF010000175.1"/>
</dbReference>
<dbReference type="Proteomes" id="UP001500037">
    <property type="component" value="Unassembled WGS sequence"/>
</dbReference>
<organism evidence="1 2">
    <name type="scientific">Kitasatospora nipponensis</name>
    <dbReference type="NCBI Taxonomy" id="258049"/>
    <lineage>
        <taxon>Bacteria</taxon>
        <taxon>Bacillati</taxon>
        <taxon>Actinomycetota</taxon>
        <taxon>Actinomycetes</taxon>
        <taxon>Kitasatosporales</taxon>
        <taxon>Streptomycetaceae</taxon>
        <taxon>Kitasatospora</taxon>
    </lineage>
</organism>
<dbReference type="Gene3D" id="3.30.1490.20">
    <property type="entry name" value="ATP-grasp fold, A domain"/>
    <property type="match status" value="1"/>
</dbReference>
<evidence type="ECO:0008006" key="3">
    <source>
        <dbReference type="Google" id="ProtNLM"/>
    </source>
</evidence>
<comment type="caution">
    <text evidence="1">The sequence shown here is derived from an EMBL/GenBank/DDBJ whole genome shotgun (WGS) entry which is preliminary data.</text>
</comment>
<evidence type="ECO:0000313" key="1">
    <source>
        <dbReference type="EMBL" id="GAA1266271.1"/>
    </source>
</evidence>
<dbReference type="EMBL" id="BAAALF010000175">
    <property type="protein sequence ID" value="GAA1266271.1"/>
    <property type="molecule type" value="Genomic_DNA"/>
</dbReference>
<gene>
    <name evidence="1" type="ORF">GCM10009665_64140</name>
</gene>
<accession>A0ABN1WWM3</accession>
<dbReference type="Gene3D" id="3.30.470.20">
    <property type="entry name" value="ATP-grasp fold, B domain"/>
    <property type="match status" value="1"/>
</dbReference>
<dbReference type="InterPro" id="IPR013815">
    <property type="entry name" value="ATP_grasp_subdomain_1"/>
</dbReference>
<protein>
    <recommendedName>
        <fullName evidence="3">ATP-grasp domain-containing protein</fullName>
    </recommendedName>
</protein>
<reference evidence="1 2" key="1">
    <citation type="journal article" date="2019" name="Int. J. Syst. Evol. Microbiol.">
        <title>The Global Catalogue of Microorganisms (GCM) 10K type strain sequencing project: providing services to taxonomists for standard genome sequencing and annotation.</title>
        <authorList>
            <consortium name="The Broad Institute Genomics Platform"/>
            <consortium name="The Broad Institute Genome Sequencing Center for Infectious Disease"/>
            <person name="Wu L."/>
            <person name="Ma J."/>
        </authorList>
    </citation>
    <scope>NUCLEOTIDE SEQUENCE [LARGE SCALE GENOMIC DNA]</scope>
    <source>
        <strain evidence="1 2">JCM 13004</strain>
    </source>
</reference>